<comment type="caution">
    <text evidence="1">The sequence shown here is derived from an EMBL/GenBank/DDBJ whole genome shotgun (WGS) entry which is preliminary data.</text>
</comment>
<proteinExistence type="predicted"/>
<protein>
    <submittedName>
        <fullName evidence="1">Uncharacterized protein</fullName>
    </submittedName>
</protein>
<dbReference type="RefSeq" id="XP_035320539.1">
    <property type="nucleotide sequence ID" value="XM_035463708.1"/>
</dbReference>
<organism evidence="1 2">
    <name type="scientific">Geosmithia morbida</name>
    <dbReference type="NCBI Taxonomy" id="1094350"/>
    <lineage>
        <taxon>Eukaryota</taxon>
        <taxon>Fungi</taxon>
        <taxon>Dikarya</taxon>
        <taxon>Ascomycota</taxon>
        <taxon>Pezizomycotina</taxon>
        <taxon>Sordariomycetes</taxon>
        <taxon>Hypocreomycetidae</taxon>
        <taxon>Hypocreales</taxon>
        <taxon>Bionectriaceae</taxon>
        <taxon>Geosmithia</taxon>
    </lineage>
</organism>
<dbReference type="Proteomes" id="UP000749293">
    <property type="component" value="Unassembled WGS sequence"/>
</dbReference>
<name>A0A9P4YSU2_9HYPO</name>
<accession>A0A9P4YSU2</accession>
<keyword evidence="2" id="KW-1185">Reference proteome</keyword>
<dbReference type="AlphaFoldDB" id="A0A9P4YSU2"/>
<sequence length="146" mass="15091">MCGPDNSNRPRGGALAVLSPITSSRINADLAFHTPGSPTSVGATHARLTPTGDCPDLTRLSSLHVVIHSTGDLRAHQGDCGLFRQFAFPAAMSKDHVEFELDSPLAVGVGGEGIIGRRVSLCSGPVASEENTVAQGIVGFNFAPSL</sequence>
<dbReference type="OrthoDB" id="4158189at2759"/>
<dbReference type="EMBL" id="JAANYQ010000011">
    <property type="protein sequence ID" value="KAF4121887.1"/>
    <property type="molecule type" value="Genomic_DNA"/>
</dbReference>
<reference evidence="1" key="1">
    <citation type="submission" date="2020-03" db="EMBL/GenBank/DDBJ databases">
        <title>Site-based positive gene gene selection in Geosmithia morbida across the United States reveals a broad range of putative effectors and factors for local host and environmental adapation.</title>
        <authorList>
            <person name="Onufrak A."/>
            <person name="Murdoch R.W."/>
            <person name="Gazis R."/>
            <person name="Huff M."/>
            <person name="Staton M."/>
            <person name="Klingeman W."/>
            <person name="Hadziabdic D."/>
        </authorList>
    </citation>
    <scope>NUCLEOTIDE SEQUENCE</scope>
    <source>
        <strain evidence="1">1262</strain>
    </source>
</reference>
<gene>
    <name evidence="1" type="ORF">GMORB2_1727</name>
</gene>
<dbReference type="GeneID" id="55967957"/>
<evidence type="ECO:0000313" key="1">
    <source>
        <dbReference type="EMBL" id="KAF4121887.1"/>
    </source>
</evidence>
<evidence type="ECO:0000313" key="2">
    <source>
        <dbReference type="Proteomes" id="UP000749293"/>
    </source>
</evidence>